<comment type="similarity">
    <text evidence="1">Belongs to the CoA-transferase III family.</text>
</comment>
<gene>
    <name evidence="3" type="ORF">LDAN0321_LOCUS12866</name>
</gene>
<keyword evidence="2" id="KW-0808">Transferase</keyword>
<dbReference type="InterPro" id="IPR023606">
    <property type="entry name" value="CoA-Trfase_III_dom_1_sf"/>
</dbReference>
<dbReference type="SUPFAM" id="SSF89796">
    <property type="entry name" value="CoA-transferase family III (CaiB/BaiF)"/>
    <property type="match status" value="1"/>
</dbReference>
<dbReference type="PANTHER" id="PTHR48207:SF3">
    <property type="entry name" value="SUCCINATE--HYDROXYMETHYLGLUTARATE COA-TRANSFERASE"/>
    <property type="match status" value="1"/>
</dbReference>
<dbReference type="Gene3D" id="3.40.50.10540">
    <property type="entry name" value="Crotonobetainyl-coa:carnitine coa-transferase, domain 1"/>
    <property type="match status" value="1"/>
</dbReference>
<organism evidence="3">
    <name type="scientific">Leptocylindrus danicus</name>
    <dbReference type="NCBI Taxonomy" id="163516"/>
    <lineage>
        <taxon>Eukaryota</taxon>
        <taxon>Sar</taxon>
        <taxon>Stramenopiles</taxon>
        <taxon>Ochrophyta</taxon>
        <taxon>Bacillariophyta</taxon>
        <taxon>Coscinodiscophyceae</taxon>
        <taxon>Chaetocerotophycidae</taxon>
        <taxon>Leptocylindrales</taxon>
        <taxon>Leptocylindraceae</taxon>
        <taxon>Leptocylindrus</taxon>
    </lineage>
</organism>
<dbReference type="Gene3D" id="3.30.1540.10">
    <property type="entry name" value="formyl-coa transferase, domain 3"/>
    <property type="match status" value="1"/>
</dbReference>
<evidence type="ECO:0000256" key="2">
    <source>
        <dbReference type="ARBA" id="ARBA00022679"/>
    </source>
</evidence>
<dbReference type="GO" id="GO:0008410">
    <property type="term" value="F:CoA-transferase activity"/>
    <property type="evidence" value="ECO:0007669"/>
    <property type="project" value="TreeGrafter"/>
</dbReference>
<reference evidence="3" key="1">
    <citation type="submission" date="2021-01" db="EMBL/GenBank/DDBJ databases">
        <authorList>
            <person name="Corre E."/>
            <person name="Pelletier E."/>
            <person name="Niang G."/>
            <person name="Scheremetjew M."/>
            <person name="Finn R."/>
            <person name="Kale V."/>
            <person name="Holt S."/>
            <person name="Cochrane G."/>
            <person name="Meng A."/>
            <person name="Brown T."/>
            <person name="Cohen L."/>
        </authorList>
    </citation>
    <scope>NUCLEOTIDE SEQUENCE</scope>
    <source>
        <strain evidence="3">B650</strain>
    </source>
</reference>
<dbReference type="InterPro" id="IPR050483">
    <property type="entry name" value="CoA-transferase_III_domain"/>
</dbReference>
<dbReference type="AlphaFoldDB" id="A0A7S2PCN1"/>
<protein>
    <recommendedName>
        <fullName evidence="4">Formyl-CoA transferase</fullName>
    </recommendedName>
</protein>
<evidence type="ECO:0000256" key="1">
    <source>
        <dbReference type="ARBA" id="ARBA00008383"/>
    </source>
</evidence>
<accession>A0A7S2PCN1</accession>
<sequence length="469" mass="51717">MSLLKGVKVLDLTRVLAGPWCTMMLGDLGASVIKLERPGIGDDTRSWGPPFLKSKTKRGDDDDMSTYFASLNRNKKSLALNLKHPHGLHITKKLCTEWADVVIENFKPGTMEQLGLDYNSVLQRANPALIYCSITGFGPTGPLSQRPGYDVIISAMYGLMSITGSEESGPVKTGVALTDVLTGTLANSAILAALHQRNATGKGQRVDASLMESQLAGLVNIAGSSLNTTKFKTKRWGTAHASIVPYQAFVCSCGEALVIGAGNDVQYQHLCKVLLLGTANNDDSVDESRLLLQEDQFATNSKRVQHRHVLIPLLERLFRQRTRDEWLQITEEYSASNNGGAETALFPHGPIRSVPEAFACEQALHRDMVMEVEHPELVEPIRLPGVPVKYNSNIQASSLFDHEDISIPAGNKSDLLRMIPPPMLGEHTQEILHDVLDMSYDEIRELEIEGAISCWKRATEKEFDENMQR</sequence>
<evidence type="ECO:0000313" key="3">
    <source>
        <dbReference type="EMBL" id="CAD9589352.1"/>
    </source>
</evidence>
<dbReference type="PANTHER" id="PTHR48207">
    <property type="entry name" value="SUCCINATE--HYDROXYMETHYLGLUTARATE COA-TRANSFERASE"/>
    <property type="match status" value="1"/>
</dbReference>
<dbReference type="InterPro" id="IPR003673">
    <property type="entry name" value="CoA-Trfase_fam_III"/>
</dbReference>
<name>A0A7S2PCN1_9STRA</name>
<evidence type="ECO:0008006" key="4">
    <source>
        <dbReference type="Google" id="ProtNLM"/>
    </source>
</evidence>
<dbReference type="InterPro" id="IPR044855">
    <property type="entry name" value="CoA-Trfase_III_dom3_sf"/>
</dbReference>
<proteinExistence type="inferred from homology"/>
<dbReference type="EMBL" id="HBGY01020416">
    <property type="protein sequence ID" value="CAD9589352.1"/>
    <property type="molecule type" value="Transcribed_RNA"/>
</dbReference>
<dbReference type="Pfam" id="PF02515">
    <property type="entry name" value="CoA_transf_3"/>
    <property type="match status" value="1"/>
</dbReference>